<name>A0AAD7I002_9AGAR</name>
<proteinExistence type="predicted"/>
<accession>A0AAD7I002</accession>
<dbReference type="AlphaFoldDB" id="A0AAD7I002"/>
<keyword evidence="2" id="KW-1185">Reference proteome</keyword>
<evidence type="ECO:0000313" key="2">
    <source>
        <dbReference type="Proteomes" id="UP001215280"/>
    </source>
</evidence>
<organism evidence="1 2">
    <name type="scientific">Mycena maculata</name>
    <dbReference type="NCBI Taxonomy" id="230809"/>
    <lineage>
        <taxon>Eukaryota</taxon>
        <taxon>Fungi</taxon>
        <taxon>Dikarya</taxon>
        <taxon>Basidiomycota</taxon>
        <taxon>Agaricomycotina</taxon>
        <taxon>Agaricomycetes</taxon>
        <taxon>Agaricomycetidae</taxon>
        <taxon>Agaricales</taxon>
        <taxon>Marasmiineae</taxon>
        <taxon>Mycenaceae</taxon>
        <taxon>Mycena</taxon>
    </lineage>
</organism>
<sequence length="102" mass="11646">MFNCRTKVMESGKPNPYTEATEVTFAKVMVTIQIADLVTLTRSKDSQEGFYATGVVEYDPTTNKILTENNKKNKQVPNAKKGWIHWLSIQNLSVFIQELYIT</sequence>
<protein>
    <submittedName>
        <fullName evidence="1">Uncharacterized protein</fullName>
    </submittedName>
</protein>
<evidence type="ECO:0000313" key="1">
    <source>
        <dbReference type="EMBL" id="KAJ7731563.1"/>
    </source>
</evidence>
<reference evidence="1" key="1">
    <citation type="submission" date="2023-03" db="EMBL/GenBank/DDBJ databases">
        <title>Massive genome expansion in bonnet fungi (Mycena s.s.) driven by repeated elements and novel gene families across ecological guilds.</title>
        <authorList>
            <consortium name="Lawrence Berkeley National Laboratory"/>
            <person name="Harder C.B."/>
            <person name="Miyauchi S."/>
            <person name="Viragh M."/>
            <person name="Kuo A."/>
            <person name="Thoen E."/>
            <person name="Andreopoulos B."/>
            <person name="Lu D."/>
            <person name="Skrede I."/>
            <person name="Drula E."/>
            <person name="Henrissat B."/>
            <person name="Morin E."/>
            <person name="Kohler A."/>
            <person name="Barry K."/>
            <person name="LaButti K."/>
            <person name="Morin E."/>
            <person name="Salamov A."/>
            <person name="Lipzen A."/>
            <person name="Mereny Z."/>
            <person name="Hegedus B."/>
            <person name="Baldrian P."/>
            <person name="Stursova M."/>
            <person name="Weitz H."/>
            <person name="Taylor A."/>
            <person name="Grigoriev I.V."/>
            <person name="Nagy L.G."/>
            <person name="Martin F."/>
            <person name="Kauserud H."/>
        </authorList>
    </citation>
    <scope>NUCLEOTIDE SEQUENCE</scope>
    <source>
        <strain evidence="1">CBHHK188m</strain>
    </source>
</reference>
<gene>
    <name evidence="1" type="ORF">DFH07DRAFT_781223</name>
</gene>
<dbReference type="Proteomes" id="UP001215280">
    <property type="component" value="Unassembled WGS sequence"/>
</dbReference>
<comment type="caution">
    <text evidence="1">The sequence shown here is derived from an EMBL/GenBank/DDBJ whole genome shotgun (WGS) entry which is preliminary data.</text>
</comment>
<dbReference type="EMBL" id="JARJLG010000182">
    <property type="protein sequence ID" value="KAJ7731563.1"/>
    <property type="molecule type" value="Genomic_DNA"/>
</dbReference>